<keyword evidence="2 5" id="KW-0238">DNA-binding</keyword>
<feature type="compositionally biased region" description="Polar residues" evidence="6">
    <location>
        <begin position="350"/>
        <end position="359"/>
    </location>
</feature>
<organism evidence="8">
    <name type="scientific">Coprinellus disseminatus</name>
    <name type="common">Fairy ink cap fungus</name>
    <dbReference type="NCBI Taxonomy" id="71703"/>
    <lineage>
        <taxon>Eukaryota</taxon>
        <taxon>Fungi</taxon>
        <taxon>Dikarya</taxon>
        <taxon>Basidiomycota</taxon>
        <taxon>Agaricomycotina</taxon>
        <taxon>Agaricomycetes</taxon>
        <taxon>Agaricomycetidae</taxon>
        <taxon>Agaricales</taxon>
        <taxon>Agaricineae</taxon>
        <taxon>Psathyrellaceae</taxon>
        <taxon>Coprinellus</taxon>
    </lineage>
</organism>
<dbReference type="EMBL" id="DQ056225">
    <property type="protein sequence ID" value="AAZ20163.1"/>
    <property type="molecule type" value="Genomic_DNA"/>
</dbReference>
<evidence type="ECO:0000256" key="5">
    <source>
        <dbReference type="PROSITE-ProRule" id="PRU00108"/>
    </source>
</evidence>
<evidence type="ECO:0000256" key="6">
    <source>
        <dbReference type="SAM" id="MobiDB-lite"/>
    </source>
</evidence>
<gene>
    <name evidence="8" type="primary">CDA1</name>
</gene>
<dbReference type="Pfam" id="PF12737">
    <property type="entry name" value="Mating_C"/>
    <property type="match status" value="1"/>
</dbReference>
<dbReference type="InterPro" id="IPR024333">
    <property type="entry name" value="Mating-type_A-alpha/beta_1_N"/>
</dbReference>
<dbReference type="InterPro" id="IPR009057">
    <property type="entry name" value="Homeodomain-like_sf"/>
</dbReference>
<feature type="DNA-binding region" description="Homeobox" evidence="5">
    <location>
        <begin position="129"/>
        <end position="164"/>
    </location>
</feature>
<evidence type="ECO:0000256" key="4">
    <source>
        <dbReference type="ARBA" id="ARBA00023242"/>
    </source>
</evidence>
<protein>
    <submittedName>
        <fullName evidence="8">Homeodomain mating-type protein</fullName>
    </submittedName>
</protein>
<dbReference type="AlphaFoldDB" id="Q1WMP6"/>
<feature type="compositionally biased region" description="Low complexity" evidence="6">
    <location>
        <begin position="318"/>
        <end position="344"/>
    </location>
</feature>
<evidence type="ECO:0000256" key="2">
    <source>
        <dbReference type="ARBA" id="ARBA00023125"/>
    </source>
</evidence>
<dbReference type="InterPro" id="IPR001356">
    <property type="entry name" value="HD"/>
</dbReference>
<name>Q1WMP6_COPDI</name>
<dbReference type="GO" id="GO:0003677">
    <property type="term" value="F:DNA binding"/>
    <property type="evidence" value="ECO:0007669"/>
    <property type="project" value="UniProtKB-UniRule"/>
</dbReference>
<dbReference type="GO" id="GO:0005634">
    <property type="term" value="C:nucleus"/>
    <property type="evidence" value="ECO:0007669"/>
    <property type="project" value="UniProtKB-SubCell"/>
</dbReference>
<feature type="compositionally biased region" description="Polar residues" evidence="6">
    <location>
        <begin position="380"/>
        <end position="391"/>
    </location>
</feature>
<keyword evidence="4 5" id="KW-0539">Nucleus</keyword>
<accession>Q1WMP6</accession>
<evidence type="ECO:0000313" key="8">
    <source>
        <dbReference type="EMBL" id="AAZ20163.1"/>
    </source>
</evidence>
<dbReference type="PROSITE" id="PS50071">
    <property type="entry name" value="HOMEOBOX_2"/>
    <property type="match status" value="1"/>
</dbReference>
<dbReference type="SUPFAM" id="SSF46689">
    <property type="entry name" value="Homeodomain-like"/>
    <property type="match status" value="1"/>
</dbReference>
<comment type="subcellular location">
    <subcellularLocation>
        <location evidence="5">Nucleus</location>
    </subcellularLocation>
</comment>
<evidence type="ECO:0000256" key="1">
    <source>
        <dbReference type="ARBA" id="ARBA00005800"/>
    </source>
</evidence>
<comment type="similarity">
    <text evidence="1">Belongs to the TALE/M-ATYP homeobox family.</text>
</comment>
<dbReference type="InterPro" id="IPR008422">
    <property type="entry name" value="KN_HD"/>
</dbReference>
<keyword evidence="3 5" id="KW-0371">Homeobox</keyword>
<dbReference type="CDD" id="cd00086">
    <property type="entry name" value="homeodomain"/>
    <property type="match status" value="1"/>
</dbReference>
<dbReference type="InterPro" id="IPR024441">
    <property type="entry name" value="Homeodomain1_C"/>
</dbReference>
<feature type="region of interest" description="Disordered" evidence="6">
    <location>
        <begin position="241"/>
        <end position="391"/>
    </location>
</feature>
<feature type="compositionally biased region" description="Pro residues" evidence="6">
    <location>
        <begin position="263"/>
        <end position="277"/>
    </location>
</feature>
<dbReference type="GO" id="GO:0006355">
    <property type="term" value="P:regulation of DNA-templated transcription"/>
    <property type="evidence" value="ECO:0007669"/>
    <property type="project" value="InterPro"/>
</dbReference>
<evidence type="ECO:0000256" key="3">
    <source>
        <dbReference type="ARBA" id="ARBA00023155"/>
    </source>
</evidence>
<dbReference type="Pfam" id="PF12731">
    <property type="entry name" value="Mating_N"/>
    <property type="match status" value="1"/>
</dbReference>
<dbReference type="Gene3D" id="1.10.10.60">
    <property type="entry name" value="Homeodomain-like"/>
    <property type="match status" value="1"/>
</dbReference>
<evidence type="ECO:0000259" key="7">
    <source>
        <dbReference type="PROSITE" id="PS50071"/>
    </source>
</evidence>
<reference evidence="8" key="1">
    <citation type="journal article" date="2006" name="Genetics">
        <title>Evolution of the bipolar mating system of the mushroom Coprinellus disseminatus from its tetrapolar ancestors involves loss of mating-type-specific pheromone receptor function.</title>
        <authorList>
            <person name="James T.Y."/>
            <person name="Srivilai P."/>
            <person name="Kuees U."/>
            <person name="Vilgalys R."/>
        </authorList>
    </citation>
    <scope>NUCLEOTIDE SEQUENCE</scope>
    <source>
        <strain evidence="8">TJ-01-04.4</strain>
    </source>
</reference>
<proteinExistence type="inferred from homology"/>
<sequence>MESLSVDQDIVNSLDLIHAQFFSSLSGGLSPLKTFLSAWRSFDDKFQLCCDSLREDTRQKIYSFSSMVTSVVEGIFRTQSFCDDLADEASALLEEAAVASSPEATANTALPPYLKVASEWLATNLHNPYPSREVRTSMATRTNSSKKDIDNWFLDARKRIGWNELRRNHFDNKQINIVDAAKRFFLNADPSRPLPLVVESEFAKIQLCAQELYSNRFEESPLAARLDISITDMKIGLKVNTTENRSHKARTPSSTKAARLYPSPQPSPSGSPRPLSPVPTLYPLKRLPTPSKRGSSVPSRLKEGQEHPPRRRGSSTVVQRRSPSPGPQRSPVVASLPSPVPSALDETELQPPQHNQTASKLKRKRPSGAEGLPSPKRAHTASTSLQSQTVNPLPITSHETAEEFNWGQLLDFSTLPPPVSLFTVDDLAGPIDVSLFQFSPWEQYGYEELDLLREPAASSSSSTFDVGAIDNFSTQPAKPMDNGLSYFGSNPHGESSALLEELLSTKATGLYNLPNVSSDFVPLANQTTDPIAPPASTDCLANFPVPILMTPQAILAQAQVTLEPPVAIPKSGLQAKQEQLRLLQAQVAALAAEIASAS</sequence>
<feature type="domain" description="Homeobox" evidence="7">
    <location>
        <begin position="127"/>
        <end position="163"/>
    </location>
</feature>
<dbReference type="Pfam" id="PF05920">
    <property type="entry name" value="Homeobox_KN"/>
    <property type="match status" value="1"/>
</dbReference>